<dbReference type="Proteomes" id="UP000273978">
    <property type="component" value="Unassembled WGS sequence"/>
</dbReference>
<reference evidence="1 2" key="1">
    <citation type="submission" date="2018-10" db="EMBL/GenBank/DDBJ databases">
        <title>Cultivation of a novel Methanohalophilus strain from Kebrit Deep of the Red Sea and a genomic comparison of members of the genus Methanohalophilus.</title>
        <authorList>
            <person name="Guan Y."/>
            <person name="Ngugi D.K."/>
            <person name="Stingl U."/>
        </authorList>
    </citation>
    <scope>NUCLEOTIDE SEQUENCE [LARGE SCALE GENOMIC DNA]</scope>
    <source>
        <strain evidence="1 2">DSM 10369</strain>
    </source>
</reference>
<organism evidence="1 2">
    <name type="scientific">Methanohalophilus euhalobius</name>
    <dbReference type="NCBI Taxonomy" id="51203"/>
    <lineage>
        <taxon>Archaea</taxon>
        <taxon>Methanobacteriati</taxon>
        <taxon>Methanobacteriota</taxon>
        <taxon>Stenosarchaea group</taxon>
        <taxon>Methanomicrobia</taxon>
        <taxon>Methanosarcinales</taxon>
        <taxon>Methanosarcinaceae</taxon>
        <taxon>Methanohalophilus</taxon>
    </lineage>
</organism>
<evidence type="ECO:0000313" key="2">
    <source>
        <dbReference type="Proteomes" id="UP000273978"/>
    </source>
</evidence>
<dbReference type="Pfam" id="PF11848">
    <property type="entry name" value="DUF3368"/>
    <property type="match status" value="1"/>
</dbReference>
<dbReference type="AlphaFoldDB" id="A0A3M9L1T0"/>
<accession>A0A3M9L1T0</accession>
<sequence>MEFPVTILNKIWMKILIMSEAISDSSTLIHSAGIGRLELLKEFYDKILIAPDVWKEVVEEGHGRSGALEVRKAHSLGWVKIMAPANESVVRLLKRELHAGEAETIALAIEQQPDVVFLDESEARRVANLYGLRITGIIGILMRAKSEGRIMSLQDELDKLRNETGFWIDDKLYNRVLQYAEE</sequence>
<dbReference type="PANTHER" id="PTHR39550">
    <property type="entry name" value="SLL0658 PROTEIN"/>
    <property type="match status" value="1"/>
</dbReference>
<name>A0A3M9L1T0_9EURY</name>
<dbReference type="EMBL" id="RJJF01000021">
    <property type="protein sequence ID" value="RNI07244.1"/>
    <property type="molecule type" value="Genomic_DNA"/>
</dbReference>
<dbReference type="PANTHER" id="PTHR39550:SF1">
    <property type="entry name" value="SLL0658 PROTEIN"/>
    <property type="match status" value="1"/>
</dbReference>
<dbReference type="InterPro" id="IPR021799">
    <property type="entry name" value="PIN-like_prokaryotic"/>
</dbReference>
<gene>
    <name evidence="1" type="ORF">EDD83_10035</name>
</gene>
<comment type="caution">
    <text evidence="1">The sequence shown here is derived from an EMBL/GenBank/DDBJ whole genome shotgun (WGS) entry which is preliminary data.</text>
</comment>
<protein>
    <submittedName>
        <fullName evidence="1">DUF3368 domain-containing protein</fullName>
    </submittedName>
</protein>
<evidence type="ECO:0000313" key="1">
    <source>
        <dbReference type="EMBL" id="RNI07244.1"/>
    </source>
</evidence>
<proteinExistence type="predicted"/>